<dbReference type="RefSeq" id="WP_204909489.1">
    <property type="nucleotide sequence ID" value="NZ_JACJLV010000037.1"/>
</dbReference>
<dbReference type="Proteomes" id="UP000713880">
    <property type="component" value="Unassembled WGS sequence"/>
</dbReference>
<dbReference type="Pfam" id="PF13346">
    <property type="entry name" value="ABC2_membrane_5"/>
    <property type="match status" value="1"/>
</dbReference>
<keyword evidence="1" id="KW-0812">Transmembrane</keyword>
<accession>A0A938X5L3</accession>
<reference evidence="2" key="1">
    <citation type="submission" date="2020-08" db="EMBL/GenBank/DDBJ databases">
        <authorList>
            <person name="Cejkova D."/>
            <person name="Kubasova T."/>
            <person name="Jahodarova E."/>
            <person name="Rychlik I."/>
        </authorList>
    </citation>
    <scope>NUCLEOTIDE SEQUENCE</scope>
    <source>
        <strain evidence="2">An420c</strain>
    </source>
</reference>
<name>A0A938X5L3_9CLOT</name>
<reference evidence="2" key="2">
    <citation type="journal article" date="2021" name="Sci. Rep.">
        <title>The distribution of antibiotic resistance genes in chicken gut microbiota commensals.</title>
        <authorList>
            <person name="Juricova H."/>
            <person name="Matiasovicova J."/>
            <person name="Kubasova T."/>
            <person name="Cejkova D."/>
            <person name="Rychlik I."/>
        </authorList>
    </citation>
    <scope>NUCLEOTIDE SEQUENCE</scope>
    <source>
        <strain evidence="2">An420c</strain>
    </source>
</reference>
<feature type="transmembrane region" description="Helical" evidence="1">
    <location>
        <begin position="186"/>
        <end position="209"/>
    </location>
</feature>
<keyword evidence="1" id="KW-1133">Transmembrane helix</keyword>
<feature type="transmembrane region" description="Helical" evidence="1">
    <location>
        <begin position="154"/>
        <end position="174"/>
    </location>
</feature>
<sequence>MNGLIKNNFYGVLGNMKIVSAFLLVLGILQVVTGEATILSIFTLMAAPIISILAISSMRKEGASKWTKYKLTLPVRRRHIVKSQYVSHLLCSSAGVVFATIFMALTVLIHGNIYFYYGFRDAVTLVLGGWVLSVLMGEIAYPLYYLWGEEKTELILVLSVIGAICIIFCISLGVNFLTRNEGVSDAVYYISLILILIITAIAEICSYVLTVRIFESKEY</sequence>
<proteinExistence type="predicted"/>
<evidence type="ECO:0000256" key="1">
    <source>
        <dbReference type="SAM" id="Phobius"/>
    </source>
</evidence>
<gene>
    <name evidence="2" type="ORF">H6A13_10300</name>
</gene>
<dbReference type="EMBL" id="JACJLV010000037">
    <property type="protein sequence ID" value="MBM6827478.1"/>
    <property type="molecule type" value="Genomic_DNA"/>
</dbReference>
<keyword evidence="1" id="KW-0472">Membrane</keyword>
<dbReference type="InterPro" id="IPR025699">
    <property type="entry name" value="ABC2_memb-like"/>
</dbReference>
<organism evidence="2 3">
    <name type="scientific">Mordavella massiliensis</name>
    <dbReference type="NCBI Taxonomy" id="1871024"/>
    <lineage>
        <taxon>Bacteria</taxon>
        <taxon>Bacillati</taxon>
        <taxon>Bacillota</taxon>
        <taxon>Clostridia</taxon>
        <taxon>Eubacteriales</taxon>
        <taxon>Clostridiaceae</taxon>
        <taxon>Mordavella</taxon>
    </lineage>
</organism>
<feature type="transmembrane region" description="Helical" evidence="1">
    <location>
        <begin position="38"/>
        <end position="58"/>
    </location>
</feature>
<feature type="transmembrane region" description="Helical" evidence="1">
    <location>
        <begin position="85"/>
        <end position="110"/>
    </location>
</feature>
<feature type="transmembrane region" description="Helical" evidence="1">
    <location>
        <begin position="122"/>
        <end position="147"/>
    </location>
</feature>
<evidence type="ECO:0000313" key="3">
    <source>
        <dbReference type="Proteomes" id="UP000713880"/>
    </source>
</evidence>
<keyword evidence="3" id="KW-1185">Reference proteome</keyword>
<comment type="caution">
    <text evidence="2">The sequence shown here is derived from an EMBL/GenBank/DDBJ whole genome shotgun (WGS) entry which is preliminary data.</text>
</comment>
<dbReference type="AlphaFoldDB" id="A0A938X5L3"/>
<feature type="transmembrane region" description="Helical" evidence="1">
    <location>
        <begin position="12"/>
        <end position="32"/>
    </location>
</feature>
<protein>
    <submittedName>
        <fullName evidence="2">ABC-2 transporter permease</fullName>
    </submittedName>
</protein>
<evidence type="ECO:0000313" key="2">
    <source>
        <dbReference type="EMBL" id="MBM6827478.1"/>
    </source>
</evidence>